<keyword evidence="1" id="KW-0732">Signal</keyword>
<feature type="signal peptide" evidence="1">
    <location>
        <begin position="1"/>
        <end position="20"/>
    </location>
</feature>
<dbReference type="EMBL" id="ABVL01000013">
    <property type="protein sequence ID" value="EDY18293.1"/>
    <property type="molecule type" value="Genomic_DNA"/>
</dbReference>
<protein>
    <submittedName>
        <fullName evidence="2">Uncharacterized protein</fullName>
    </submittedName>
</protein>
<evidence type="ECO:0000313" key="2">
    <source>
        <dbReference type="EMBL" id="EDY18293.1"/>
    </source>
</evidence>
<sequence length="87" mass="9452" precursor="true">MNTRLLAGLIAIMPSLLSNAMGAGGSPPEDRAGLRCLSRQAFPEPMGTTVLMESNFEAGERLPAGWGRVGERSWPPAMRRRERRISG</sequence>
<accession>B4D588</accession>
<dbReference type="RefSeq" id="WP_006981401.1">
    <property type="nucleotide sequence ID" value="NZ_ABVL01000013.1"/>
</dbReference>
<name>B4D588_9BACT</name>
<evidence type="ECO:0000313" key="3">
    <source>
        <dbReference type="Proteomes" id="UP000005824"/>
    </source>
</evidence>
<keyword evidence="3" id="KW-1185">Reference proteome</keyword>
<dbReference type="STRING" id="497964.CfE428DRAFT_4077"/>
<comment type="caution">
    <text evidence="2">The sequence shown here is derived from an EMBL/GenBank/DDBJ whole genome shotgun (WGS) entry which is preliminary data.</text>
</comment>
<dbReference type="AlphaFoldDB" id="B4D588"/>
<evidence type="ECO:0000256" key="1">
    <source>
        <dbReference type="SAM" id="SignalP"/>
    </source>
</evidence>
<dbReference type="InParanoid" id="B4D588"/>
<gene>
    <name evidence="2" type="ORF">CfE428DRAFT_4077</name>
</gene>
<dbReference type="Proteomes" id="UP000005824">
    <property type="component" value="Unassembled WGS sequence"/>
</dbReference>
<reference evidence="2 3" key="1">
    <citation type="journal article" date="2011" name="J. Bacteriol.">
        <title>Genome sequence of Chthoniobacter flavus Ellin428, an aerobic heterotrophic soil bacterium.</title>
        <authorList>
            <person name="Kant R."/>
            <person name="van Passel M.W."/>
            <person name="Palva A."/>
            <person name="Lucas S."/>
            <person name="Lapidus A."/>
            <person name="Glavina Del Rio T."/>
            <person name="Dalin E."/>
            <person name="Tice H."/>
            <person name="Bruce D."/>
            <person name="Goodwin L."/>
            <person name="Pitluck S."/>
            <person name="Larimer F.W."/>
            <person name="Land M.L."/>
            <person name="Hauser L."/>
            <person name="Sangwan P."/>
            <person name="de Vos W.M."/>
            <person name="Janssen P.H."/>
            <person name="Smidt H."/>
        </authorList>
    </citation>
    <scope>NUCLEOTIDE SEQUENCE [LARGE SCALE GENOMIC DNA]</scope>
    <source>
        <strain evidence="2 3">Ellin428</strain>
    </source>
</reference>
<feature type="chain" id="PRO_5002802469" evidence="1">
    <location>
        <begin position="21"/>
        <end position="87"/>
    </location>
</feature>
<organism evidence="2 3">
    <name type="scientific">Chthoniobacter flavus Ellin428</name>
    <dbReference type="NCBI Taxonomy" id="497964"/>
    <lineage>
        <taxon>Bacteria</taxon>
        <taxon>Pseudomonadati</taxon>
        <taxon>Verrucomicrobiota</taxon>
        <taxon>Spartobacteria</taxon>
        <taxon>Chthoniobacterales</taxon>
        <taxon>Chthoniobacteraceae</taxon>
        <taxon>Chthoniobacter</taxon>
    </lineage>
</organism>
<proteinExistence type="predicted"/>